<sequence length="450" mass="49244">MKKFHLSTWLLFLIPSLLGILLFLVPIPTEEGWMVTIAVLANLMAGAIESIVPWIMMGILIIAALGSLFFITKKVNETDYVSFTDKLFNVNLFWTIVRILGAVFSIMVLFQIGPEPIWNENTGGLLLAGDGLLSFLFTIFLFAGLFLPLLMNFGLLEFFGTMMVKIMRPLFRLPGRSSIDALASWVGDGTIGVLLTSKQYEANKYTQREAAIIGTTFSVVSITFAIVVIQEIGLGTYFLPYYATVILAGVVLALIMPRIYPLTSKPTTFLDGTPQESQTEEVPEGYNVATHGIENALEKAESNRSISKFFEDGFKNVLDMWIGVAPVVMAFGTVALILAEYTPVFTVLGMPFVPYLNLLGVPEAAEAAQLMVVGFADMFLPAILGASIESELTRFVVATLSVTQLIYMSEVGGLLLGSKIPVNILDLIIIFLLRTVIALPIIVGVAHLLF</sequence>
<dbReference type="EMBL" id="CP016540">
    <property type="protein sequence ID" value="ANU27412.1"/>
    <property type="molecule type" value="Genomic_DNA"/>
</dbReference>
<dbReference type="InterPro" id="IPR011642">
    <property type="entry name" value="Gate_dom"/>
</dbReference>
<dbReference type="RefSeq" id="WP_049692980.1">
    <property type="nucleotide sequence ID" value="NZ_CP016540.2"/>
</dbReference>
<evidence type="ECO:0000313" key="4">
    <source>
        <dbReference type="Proteomes" id="UP000053354"/>
    </source>
</evidence>
<feature type="transmembrane region" description="Helical" evidence="1">
    <location>
        <begin position="6"/>
        <end position="25"/>
    </location>
</feature>
<feature type="transmembrane region" description="Helical" evidence="1">
    <location>
        <begin position="241"/>
        <end position="260"/>
    </location>
</feature>
<organism evidence="3 4">
    <name type="scientific">Planococcus versutus</name>
    <dbReference type="NCBI Taxonomy" id="1302659"/>
    <lineage>
        <taxon>Bacteria</taxon>
        <taxon>Bacillati</taxon>
        <taxon>Bacillota</taxon>
        <taxon>Bacilli</taxon>
        <taxon>Bacillales</taxon>
        <taxon>Caryophanaceae</taxon>
        <taxon>Planococcus</taxon>
    </lineage>
</organism>
<dbReference type="KEGG" id="pll:I858_010465"/>
<proteinExistence type="predicted"/>
<keyword evidence="4" id="KW-1185">Reference proteome</keyword>
<feature type="transmembrane region" description="Helical" evidence="1">
    <location>
        <begin position="368"/>
        <end position="388"/>
    </location>
</feature>
<feature type="transmembrane region" description="Helical" evidence="1">
    <location>
        <begin position="132"/>
        <end position="159"/>
    </location>
</feature>
<keyword evidence="1" id="KW-0472">Membrane</keyword>
<keyword evidence="1" id="KW-0812">Transmembrane</keyword>
<dbReference type="STRING" id="1302659.I858_010465"/>
<feature type="transmembrane region" description="Helical" evidence="1">
    <location>
        <begin position="92"/>
        <end position="112"/>
    </location>
</feature>
<dbReference type="Pfam" id="PF07670">
    <property type="entry name" value="Gate"/>
    <property type="match status" value="1"/>
</dbReference>
<evidence type="ECO:0000313" key="3">
    <source>
        <dbReference type="EMBL" id="ANU27412.1"/>
    </source>
</evidence>
<feature type="transmembrane region" description="Helical" evidence="1">
    <location>
        <begin position="394"/>
        <end position="416"/>
    </location>
</feature>
<reference evidence="3" key="1">
    <citation type="submission" date="2016-10" db="EMBL/GenBank/DDBJ databases">
        <authorList>
            <person name="See-Too W.S."/>
        </authorList>
    </citation>
    <scope>NUCLEOTIDE SEQUENCE</scope>
    <source>
        <strain evidence="3">L10.15</strain>
    </source>
</reference>
<accession>A0A1B1S2J8</accession>
<evidence type="ECO:0000256" key="1">
    <source>
        <dbReference type="SAM" id="Phobius"/>
    </source>
</evidence>
<name>A0A1B1S2J8_9BACL</name>
<feature type="transmembrane region" description="Helical" evidence="1">
    <location>
        <begin position="317"/>
        <end position="338"/>
    </location>
</feature>
<evidence type="ECO:0000259" key="2">
    <source>
        <dbReference type="Pfam" id="PF07670"/>
    </source>
</evidence>
<keyword evidence="1" id="KW-1133">Transmembrane helix</keyword>
<protein>
    <recommendedName>
        <fullName evidence="2">Nucleoside transporter/FeoB GTPase Gate domain-containing protein</fullName>
    </recommendedName>
</protein>
<feature type="transmembrane region" description="Helical" evidence="1">
    <location>
        <begin position="54"/>
        <end position="71"/>
    </location>
</feature>
<feature type="transmembrane region" description="Helical" evidence="1">
    <location>
        <begin position="210"/>
        <end position="229"/>
    </location>
</feature>
<gene>
    <name evidence="3" type="ORF">I858_010465</name>
</gene>
<dbReference type="OrthoDB" id="1633380at2"/>
<dbReference type="AlphaFoldDB" id="A0A1B1S2J8"/>
<dbReference type="Proteomes" id="UP000053354">
    <property type="component" value="Chromosome"/>
</dbReference>
<feature type="transmembrane region" description="Helical" evidence="1">
    <location>
        <begin position="428"/>
        <end position="449"/>
    </location>
</feature>
<feature type="domain" description="Nucleoside transporter/FeoB GTPase Gate" evidence="2">
    <location>
        <begin position="136"/>
        <end position="233"/>
    </location>
</feature>